<feature type="chain" id="PRO_5017645643" evidence="3">
    <location>
        <begin position="23"/>
        <end position="332"/>
    </location>
</feature>
<feature type="domain" description="Photosynthesis system II assembly factor Ycf48/Hcf136-like" evidence="4">
    <location>
        <begin position="29"/>
        <end position="115"/>
    </location>
</feature>
<dbReference type="InterPro" id="IPR015943">
    <property type="entry name" value="WD40/YVTN_repeat-like_dom_sf"/>
</dbReference>
<reference evidence="5 6" key="1">
    <citation type="submission" date="2018-09" db="EMBL/GenBank/DDBJ databases">
        <title>Genome sequencing of strain 6GH32-13.</title>
        <authorList>
            <person name="Weon H.-Y."/>
            <person name="Heo J."/>
            <person name="Kwon S.-W."/>
        </authorList>
    </citation>
    <scope>NUCLEOTIDE SEQUENCE [LARGE SCALE GENOMIC DNA]</scope>
    <source>
        <strain evidence="5 6">5GH32-13</strain>
    </source>
</reference>
<evidence type="ECO:0000313" key="5">
    <source>
        <dbReference type="EMBL" id="AXY78853.1"/>
    </source>
</evidence>
<keyword evidence="2" id="KW-0604">Photosystem II</keyword>
<organism evidence="5 6">
    <name type="scientific">Paraflavitalea soli</name>
    <dbReference type="NCBI Taxonomy" id="2315862"/>
    <lineage>
        <taxon>Bacteria</taxon>
        <taxon>Pseudomonadati</taxon>
        <taxon>Bacteroidota</taxon>
        <taxon>Chitinophagia</taxon>
        <taxon>Chitinophagales</taxon>
        <taxon>Chitinophagaceae</taxon>
        <taxon>Paraflavitalea</taxon>
    </lineage>
</organism>
<keyword evidence="1" id="KW-0602">Photosynthesis</keyword>
<evidence type="ECO:0000256" key="2">
    <source>
        <dbReference type="ARBA" id="ARBA00023276"/>
    </source>
</evidence>
<dbReference type="EMBL" id="CP032157">
    <property type="protein sequence ID" value="AXY78853.1"/>
    <property type="molecule type" value="Genomic_DNA"/>
</dbReference>
<dbReference type="AlphaFoldDB" id="A0A3B7MZ16"/>
<evidence type="ECO:0000256" key="1">
    <source>
        <dbReference type="ARBA" id="ARBA00022531"/>
    </source>
</evidence>
<dbReference type="OrthoDB" id="9813892at2"/>
<dbReference type="PANTHER" id="PTHR47199:SF2">
    <property type="entry name" value="PHOTOSYSTEM II STABILITY_ASSEMBLY FACTOR HCF136, CHLOROPLASTIC"/>
    <property type="match status" value="1"/>
</dbReference>
<evidence type="ECO:0000259" key="4">
    <source>
        <dbReference type="Pfam" id="PF14870"/>
    </source>
</evidence>
<keyword evidence="3" id="KW-0732">Signal</keyword>
<dbReference type="Gene3D" id="2.130.10.10">
    <property type="entry name" value="YVTN repeat-like/Quinoprotein amine dehydrogenase"/>
    <property type="match status" value="1"/>
</dbReference>
<dbReference type="KEGG" id="pseg:D3H65_31735"/>
<dbReference type="Proteomes" id="UP000263900">
    <property type="component" value="Chromosome"/>
</dbReference>
<name>A0A3B7MZ16_9BACT</name>
<dbReference type="SUPFAM" id="SSF110296">
    <property type="entry name" value="Oligoxyloglucan reducing end-specific cellobiohydrolase"/>
    <property type="match status" value="1"/>
</dbReference>
<keyword evidence="6" id="KW-1185">Reference proteome</keyword>
<accession>A0A3B7MZ16</accession>
<sequence length="332" mass="35669">MTKSISVLFLLSCLFSGTTVQAQHIELLTSGTETSLRGLSVVNDAVIWVSGSKGKVGRSMDGGKTWIWTTVPGYEQRDFRDIEAFDEKTAVIIAIAEPANILKTTDGGKTWKTVFTDTTKGMFLDAMDFIDNKRGIVVGDPIDGKVYLATTDDGGSSWKKFTATTLPAMEGEGFFAASGTNIRYQKNGLFTIVSGGKVARLLDPQRTVTLDIIQGREMTGPNSIAINGNHAVIVAGDYDNQPDTTGNCLLSTDGMKTWHAPVTGPRAYRSCVAYITPEQLITCGVPGVDISIDGGNNWKLISPDGYHVCQKAKKGKAVYLAGGKGRIGKLVW</sequence>
<evidence type="ECO:0000256" key="3">
    <source>
        <dbReference type="SAM" id="SignalP"/>
    </source>
</evidence>
<protein>
    <submittedName>
        <fullName evidence="5">Oxidoreductase</fullName>
    </submittedName>
</protein>
<dbReference type="GO" id="GO:0015979">
    <property type="term" value="P:photosynthesis"/>
    <property type="evidence" value="ECO:0007669"/>
    <property type="project" value="UniProtKB-KW"/>
</dbReference>
<evidence type="ECO:0000313" key="6">
    <source>
        <dbReference type="Proteomes" id="UP000263900"/>
    </source>
</evidence>
<feature type="signal peptide" evidence="3">
    <location>
        <begin position="1"/>
        <end position="22"/>
    </location>
</feature>
<gene>
    <name evidence="5" type="ORF">D3H65_31735</name>
</gene>
<dbReference type="GO" id="GO:0009523">
    <property type="term" value="C:photosystem II"/>
    <property type="evidence" value="ECO:0007669"/>
    <property type="project" value="UniProtKB-KW"/>
</dbReference>
<dbReference type="PANTHER" id="PTHR47199">
    <property type="entry name" value="PHOTOSYSTEM II STABILITY/ASSEMBLY FACTOR HCF136, CHLOROPLASTIC"/>
    <property type="match status" value="1"/>
</dbReference>
<dbReference type="InterPro" id="IPR028203">
    <property type="entry name" value="PSII_CF48-like_dom"/>
</dbReference>
<dbReference type="Pfam" id="PF14870">
    <property type="entry name" value="PSII_BNR"/>
    <property type="match status" value="1"/>
</dbReference>
<proteinExistence type="predicted"/>